<evidence type="ECO:0000313" key="1">
    <source>
        <dbReference type="EMBL" id="KAF0675063.1"/>
    </source>
</evidence>
<name>A0A921NT79_9RHOB</name>
<accession>A0A921NT79</accession>
<proteinExistence type="predicted"/>
<organism evidence="1 2">
    <name type="scientific">Profundibacterium mesophilum KAUST100406-0324</name>
    <dbReference type="NCBI Taxonomy" id="1037889"/>
    <lineage>
        <taxon>Bacteria</taxon>
        <taxon>Pseudomonadati</taxon>
        <taxon>Pseudomonadota</taxon>
        <taxon>Alphaproteobacteria</taxon>
        <taxon>Rhodobacterales</taxon>
        <taxon>Roseobacteraceae</taxon>
        <taxon>Profundibacterium</taxon>
    </lineage>
</organism>
<reference evidence="1" key="1">
    <citation type="submission" date="2013-03" db="EMBL/GenBank/DDBJ databases">
        <title>Genome Sequence of the Profundibacterium mesophilum strain KAUST100406-0324T from Red Sea, a novel genus in the family Rhodobacteraceae.</title>
        <authorList>
            <person name="Essack M."/>
            <person name="Alam I."/>
            <person name="Lafi F."/>
            <person name="Alawi W."/>
            <person name="Kamanu F."/>
            <person name="Al-Suwailem A."/>
            <person name="Lee O.O."/>
            <person name="Xu Y."/>
            <person name="Bajic V."/>
            <person name="Qian P.-Y."/>
            <person name="Archer J."/>
        </authorList>
    </citation>
    <scope>NUCLEOTIDE SEQUENCE</scope>
    <source>
        <strain evidence="1">KAUST100406-0324</strain>
    </source>
</reference>
<keyword evidence="2" id="KW-1185">Reference proteome</keyword>
<dbReference type="Proteomes" id="UP000698242">
    <property type="component" value="Unassembled WGS sequence"/>
</dbReference>
<gene>
    <name evidence="1" type="ORF">PMES_02584</name>
</gene>
<dbReference type="EMBL" id="APKE01000032">
    <property type="protein sequence ID" value="KAF0675063.1"/>
    <property type="molecule type" value="Genomic_DNA"/>
</dbReference>
<evidence type="ECO:0000313" key="2">
    <source>
        <dbReference type="Proteomes" id="UP000698242"/>
    </source>
</evidence>
<comment type="caution">
    <text evidence="1">The sequence shown here is derived from an EMBL/GenBank/DDBJ whole genome shotgun (WGS) entry which is preliminary data.</text>
</comment>
<protein>
    <submittedName>
        <fullName evidence="1">Uncharacterized protein</fullName>
    </submittedName>
</protein>
<sequence>MRSRPGNRDGQRITMGDVVRVWQRDMMTGRETARDISIGELSDVVSEIARARAVEETRERIIRTHLGDYEVRVEALVALSLGVRNYLLDVPGLDRGADVAVRPHAPLPNGYLIGTPCAVADGKLSIPVVNPALTIGGGIRFTVAVTIDAPAG</sequence>
<dbReference type="AlphaFoldDB" id="A0A921NT79"/>